<organism evidence="2 3">
    <name type="scientific">Candida parapsilosis</name>
    <name type="common">Yeast</name>
    <dbReference type="NCBI Taxonomy" id="5480"/>
    <lineage>
        <taxon>Eukaryota</taxon>
        <taxon>Fungi</taxon>
        <taxon>Dikarya</taxon>
        <taxon>Ascomycota</taxon>
        <taxon>Saccharomycotina</taxon>
        <taxon>Pichiomycetes</taxon>
        <taxon>Debaryomycetaceae</taxon>
        <taxon>Candida/Lodderomyces clade</taxon>
        <taxon>Candida</taxon>
    </lineage>
</organism>
<dbReference type="OrthoDB" id="4068385at2759"/>
<evidence type="ECO:0000256" key="1">
    <source>
        <dbReference type="SAM" id="MobiDB-lite"/>
    </source>
</evidence>
<dbReference type="Pfam" id="PF10863">
    <property type="entry name" value="NOP19"/>
    <property type="match status" value="1"/>
</dbReference>
<proteinExistence type="predicted"/>
<reference evidence="2" key="1">
    <citation type="submission" date="2020-03" db="EMBL/GenBank/DDBJ databases">
        <title>FDA dAtabase for Regulatory Grade micrObial Sequences (FDA-ARGOS): Supporting development and validation of Infectious Disease Dx tests.</title>
        <authorList>
            <person name="Campos J."/>
            <person name="Goldberg B."/>
            <person name="Tallon L."/>
            <person name="Sadzewicz L."/>
            <person name="Vavikolanu K."/>
            <person name="Mehta A."/>
            <person name="Aluvathingal J."/>
            <person name="Nadendla S."/>
            <person name="Nandy P."/>
            <person name="Geyer C."/>
            <person name="Yan Y."/>
            <person name="Sichtig H."/>
        </authorList>
    </citation>
    <scope>NUCLEOTIDE SEQUENCE [LARGE SCALE GENOMIC DNA]</scope>
    <source>
        <strain evidence="2">FDAARGOS_652</strain>
    </source>
</reference>
<dbReference type="InterPro" id="IPR022592">
    <property type="entry name" value="Nucleolar_19"/>
</dbReference>
<accession>A0A8X7NMB5</accession>
<feature type="region of interest" description="Disordered" evidence="1">
    <location>
        <begin position="34"/>
        <end position="202"/>
    </location>
</feature>
<feature type="compositionally biased region" description="Polar residues" evidence="1">
    <location>
        <begin position="38"/>
        <end position="58"/>
    </location>
</feature>
<dbReference type="GO" id="GO:0042274">
    <property type="term" value="P:ribosomal small subunit biogenesis"/>
    <property type="evidence" value="ECO:0007669"/>
    <property type="project" value="InterPro"/>
</dbReference>
<name>A0A8X7NMB5_CANPA</name>
<protein>
    <submittedName>
        <fullName evidence="2">Uncharacterized protein</fullName>
    </submittedName>
</protein>
<dbReference type="Proteomes" id="UP000590412">
    <property type="component" value="Unassembled WGS sequence"/>
</dbReference>
<feature type="compositionally biased region" description="Basic and acidic residues" evidence="1">
    <location>
        <begin position="151"/>
        <end position="169"/>
    </location>
</feature>
<evidence type="ECO:0000313" key="2">
    <source>
        <dbReference type="EMBL" id="KAF6057851.1"/>
    </source>
</evidence>
<evidence type="ECO:0000313" key="3">
    <source>
        <dbReference type="Proteomes" id="UP000590412"/>
    </source>
</evidence>
<gene>
    <name evidence="2" type="ORF">FOB60_002406</name>
</gene>
<dbReference type="AlphaFoldDB" id="A0A8X7NMB5"/>
<dbReference type="EMBL" id="JABWAB010000003">
    <property type="protein sequence ID" value="KAF6057851.1"/>
    <property type="molecule type" value="Genomic_DNA"/>
</dbReference>
<dbReference type="GO" id="GO:0030686">
    <property type="term" value="C:90S preribosome"/>
    <property type="evidence" value="ECO:0007669"/>
    <property type="project" value="InterPro"/>
</dbReference>
<feature type="compositionally biased region" description="Basic residues" evidence="1">
    <location>
        <begin position="191"/>
        <end position="202"/>
    </location>
</feature>
<sequence>MAPNRREEIKKKEELQARFRLSIAQNNARALNWLKPLSPNTNDTTLSITQEPNTTSPTQEDEFMKLRVIPQGSGLSSKTTQTVGDFLNAKDISQRKKTNDGNTPRKTSGGNGSGSFAMHALLNKMRTETRKQISQSHQMGQEQHGKSKKEKKNDTIKSGKADSKLKQEFNSDEDDDDDIKALRSRSVSKTNKGKVGKKARPF</sequence>
<feature type="compositionally biased region" description="Polar residues" evidence="1">
    <location>
        <begin position="73"/>
        <end position="83"/>
    </location>
</feature>
<comment type="caution">
    <text evidence="2">The sequence shown here is derived from an EMBL/GenBank/DDBJ whole genome shotgun (WGS) entry which is preliminary data.</text>
</comment>
<feature type="compositionally biased region" description="Polar residues" evidence="1">
    <location>
        <begin position="132"/>
        <end position="141"/>
    </location>
</feature>